<dbReference type="AlphaFoldDB" id="A0A1J5ST53"/>
<keyword evidence="4 5" id="KW-0560">Oxidoreductase</keyword>
<keyword evidence="3" id="KW-0521">NADP</keyword>
<dbReference type="InterPro" id="IPR051721">
    <property type="entry name" value="Biopterin_syn/organic_redct"/>
</dbReference>
<protein>
    <submittedName>
        <fullName evidence="5">Benzil reductase ((S)-benzoin forming)</fullName>
        <ecNumber evidence="5">1.1.1.320</ecNumber>
    </submittedName>
</protein>
<dbReference type="Gene3D" id="3.40.50.720">
    <property type="entry name" value="NAD(P)-binding Rossmann-like Domain"/>
    <property type="match status" value="1"/>
</dbReference>
<dbReference type="GO" id="GO:0005737">
    <property type="term" value="C:cytoplasm"/>
    <property type="evidence" value="ECO:0007669"/>
    <property type="project" value="UniProtKB-SubCell"/>
</dbReference>
<dbReference type="PANTHER" id="PTHR44085:SF2">
    <property type="entry name" value="SEPIAPTERIN REDUCTASE"/>
    <property type="match status" value="1"/>
</dbReference>
<accession>A0A1J5ST53</accession>
<sequence length="254" mass="26563">MKLTIITGASRGLGAALAAALLEPGQHLVCLARSAMADLEQRAKDQGCALDLLRLDLADPAAAAAALEEYLSSMNGEGFVEARLINNAGTAVPVAPADRFSVAEIAQSVHSVAVNLAAPIALTAAFLRATRAWSADRKILNISSGAAHTPYPGWSVYCATKAGLDQFSRCVALEQRDLARGARIVSLAPGLIDTDMQAVIRAVPAEDFPAQPRFLALKASGQLATPAAAAQRIIAYMERSDFGARTVADLRDAD</sequence>
<evidence type="ECO:0000256" key="2">
    <source>
        <dbReference type="ARBA" id="ARBA00022490"/>
    </source>
</evidence>
<gene>
    <name evidence="5" type="primary">yueD_1</name>
    <name evidence="5" type="ORF">GALL_107890</name>
</gene>
<evidence type="ECO:0000256" key="3">
    <source>
        <dbReference type="ARBA" id="ARBA00022857"/>
    </source>
</evidence>
<dbReference type="Pfam" id="PF00106">
    <property type="entry name" value="adh_short"/>
    <property type="match status" value="1"/>
</dbReference>
<evidence type="ECO:0000256" key="4">
    <source>
        <dbReference type="ARBA" id="ARBA00023002"/>
    </source>
</evidence>
<dbReference type="GO" id="GO:0004757">
    <property type="term" value="F:sepiapterin reductase (NADP+) activity"/>
    <property type="evidence" value="ECO:0007669"/>
    <property type="project" value="TreeGrafter"/>
</dbReference>
<dbReference type="PRINTS" id="PR00081">
    <property type="entry name" value="GDHRDH"/>
</dbReference>
<evidence type="ECO:0000313" key="5">
    <source>
        <dbReference type="EMBL" id="OIR07200.1"/>
    </source>
</evidence>
<evidence type="ECO:0000256" key="1">
    <source>
        <dbReference type="ARBA" id="ARBA00004496"/>
    </source>
</evidence>
<name>A0A1J5ST53_9ZZZZ</name>
<dbReference type="GO" id="GO:0006729">
    <property type="term" value="P:tetrahydrobiopterin biosynthetic process"/>
    <property type="evidence" value="ECO:0007669"/>
    <property type="project" value="TreeGrafter"/>
</dbReference>
<dbReference type="EC" id="1.1.1.320" evidence="5"/>
<organism evidence="5">
    <name type="scientific">mine drainage metagenome</name>
    <dbReference type="NCBI Taxonomy" id="410659"/>
    <lineage>
        <taxon>unclassified sequences</taxon>
        <taxon>metagenomes</taxon>
        <taxon>ecological metagenomes</taxon>
    </lineage>
</organism>
<comment type="subcellular location">
    <subcellularLocation>
        <location evidence="1">Cytoplasm</location>
    </subcellularLocation>
</comment>
<dbReference type="EMBL" id="MLJW01000039">
    <property type="protein sequence ID" value="OIR07200.1"/>
    <property type="molecule type" value="Genomic_DNA"/>
</dbReference>
<dbReference type="SUPFAM" id="SSF51735">
    <property type="entry name" value="NAD(P)-binding Rossmann-fold domains"/>
    <property type="match status" value="1"/>
</dbReference>
<keyword evidence="2" id="KW-0963">Cytoplasm</keyword>
<reference evidence="5" key="1">
    <citation type="submission" date="2016-10" db="EMBL/GenBank/DDBJ databases">
        <title>Sequence of Gallionella enrichment culture.</title>
        <authorList>
            <person name="Poehlein A."/>
            <person name="Muehling M."/>
            <person name="Daniel R."/>
        </authorList>
    </citation>
    <scope>NUCLEOTIDE SEQUENCE</scope>
</reference>
<proteinExistence type="predicted"/>
<comment type="caution">
    <text evidence="5">The sequence shown here is derived from an EMBL/GenBank/DDBJ whole genome shotgun (WGS) entry which is preliminary data.</text>
</comment>
<dbReference type="PANTHER" id="PTHR44085">
    <property type="entry name" value="SEPIAPTERIN REDUCTASE"/>
    <property type="match status" value="1"/>
</dbReference>
<dbReference type="InterPro" id="IPR002347">
    <property type="entry name" value="SDR_fam"/>
</dbReference>
<dbReference type="InterPro" id="IPR020904">
    <property type="entry name" value="Sc_DH/Rdtase_CS"/>
</dbReference>
<dbReference type="InterPro" id="IPR036291">
    <property type="entry name" value="NAD(P)-bd_dom_sf"/>
</dbReference>
<dbReference type="PROSITE" id="PS00061">
    <property type="entry name" value="ADH_SHORT"/>
    <property type="match status" value="1"/>
</dbReference>